<dbReference type="EMBL" id="QNRX01000011">
    <property type="protein sequence ID" value="RBP62594.1"/>
    <property type="molecule type" value="Genomic_DNA"/>
</dbReference>
<dbReference type="OrthoDB" id="1854535at2"/>
<organism evidence="1 2">
    <name type="scientific">Alkalibaculum bacchi</name>
    <dbReference type="NCBI Taxonomy" id="645887"/>
    <lineage>
        <taxon>Bacteria</taxon>
        <taxon>Bacillati</taxon>
        <taxon>Bacillota</taxon>
        <taxon>Clostridia</taxon>
        <taxon>Eubacteriales</taxon>
        <taxon>Eubacteriaceae</taxon>
        <taxon>Alkalibaculum</taxon>
    </lineage>
</organism>
<sequence length="473" mass="54447">MQKKRFKILSSILVLLLILTFVLLCRKNRPISESSVYMNSYATGDVVYGASALGFTYSVSDYGIFYLKDTKMQYYDLEAKDSYMLCGKANCHHSNSNCSARYENMGDVTGLAMYGENVYAIKLNQESNTYDLFTMEPSGNNQKILYSLDIGNYVPGSWVLNGIGDVYYAGGMAWFTTHYQYIGEPMQDNSELEQLQSTVVLGINLKDGKATALNELPKEGTRYESKNNAAYEFEFISKDYVLISKSWNNLEQMTKNEFQKAYDQGEFEKFDSNVDPYYEYITSWYEENKEPMFQYLLYNMHTGKLTELENGKRSPDYGGDGQIAGYYLPYIFIDTYEGQLLYQNLNYESPDTSIYLLDIATDEKKLVLEIKNGSTLLTSNPGSVSPSLIDGEKLLYCLYREDEKVDICYYDMNSKEHTKLFQDDRAITFRMIGETAEKYIGVIYNFILEQPVVHMIDKEEYYKGNLEAAEKLF</sequence>
<comment type="caution">
    <text evidence="1">The sequence shown here is derived from an EMBL/GenBank/DDBJ whole genome shotgun (WGS) entry which is preliminary data.</text>
</comment>
<evidence type="ECO:0000313" key="1">
    <source>
        <dbReference type="EMBL" id="RBP62594.1"/>
    </source>
</evidence>
<keyword evidence="2" id="KW-1185">Reference proteome</keyword>
<protein>
    <submittedName>
        <fullName evidence="1">Uncharacterized protein</fullName>
    </submittedName>
</protein>
<dbReference type="RefSeq" id="WP_113920916.1">
    <property type="nucleotide sequence ID" value="NZ_QNRX01000011.1"/>
</dbReference>
<dbReference type="Proteomes" id="UP000253490">
    <property type="component" value="Unassembled WGS sequence"/>
</dbReference>
<evidence type="ECO:0000313" key="2">
    <source>
        <dbReference type="Proteomes" id="UP000253490"/>
    </source>
</evidence>
<accession>A0A366I3X7</accession>
<name>A0A366I3X7_9FIRM</name>
<dbReference type="AlphaFoldDB" id="A0A366I3X7"/>
<proteinExistence type="predicted"/>
<gene>
    <name evidence="1" type="ORF">DES36_11124</name>
</gene>
<reference evidence="1 2" key="1">
    <citation type="submission" date="2018-06" db="EMBL/GenBank/DDBJ databases">
        <title>Genomic Encyclopedia of Type Strains, Phase IV (KMG-IV): sequencing the most valuable type-strain genomes for metagenomic binning, comparative biology and taxonomic classification.</title>
        <authorList>
            <person name="Goeker M."/>
        </authorList>
    </citation>
    <scope>NUCLEOTIDE SEQUENCE [LARGE SCALE GENOMIC DNA]</scope>
    <source>
        <strain evidence="1 2">DSM 22112</strain>
    </source>
</reference>
<dbReference type="SUPFAM" id="SSF82171">
    <property type="entry name" value="DPP6 N-terminal domain-like"/>
    <property type="match status" value="1"/>
</dbReference>
<dbReference type="SUPFAM" id="SSF69304">
    <property type="entry name" value="Tricorn protease N-terminal domain"/>
    <property type="match status" value="1"/>
</dbReference>